<dbReference type="AlphaFoldDB" id="A0A7W6IIA3"/>
<accession>A0A7W6IIA3</accession>
<keyword evidence="2" id="KW-1185">Reference proteome</keyword>
<protein>
    <submittedName>
        <fullName evidence="1">Uncharacterized protein</fullName>
    </submittedName>
</protein>
<dbReference type="Proteomes" id="UP000519439">
    <property type="component" value="Unassembled WGS sequence"/>
</dbReference>
<evidence type="ECO:0000313" key="1">
    <source>
        <dbReference type="EMBL" id="MBB4041992.1"/>
    </source>
</evidence>
<gene>
    <name evidence="1" type="ORF">GGR34_003677</name>
</gene>
<evidence type="ECO:0000313" key="2">
    <source>
        <dbReference type="Proteomes" id="UP000519439"/>
    </source>
</evidence>
<comment type="caution">
    <text evidence="1">The sequence shown here is derived from an EMBL/GenBank/DDBJ whole genome shotgun (WGS) entry which is preliminary data.</text>
</comment>
<sequence length="105" mass="11784">MALGGTIEWQEVTLLITIMGGLATPIIWTWRDNRAGVQAAHRRIDDLRTEIAAYKLEAAKTFVTTEAIARIESRLIATEERMVASMEKISDRLDRAIEARAGRMV</sequence>
<dbReference type="EMBL" id="JACIDC010000018">
    <property type="protein sequence ID" value="MBB4041992.1"/>
    <property type="molecule type" value="Genomic_DNA"/>
</dbReference>
<dbReference type="RefSeq" id="WP_027316039.1">
    <property type="nucleotide sequence ID" value="NZ_JACIDC010000018.1"/>
</dbReference>
<organism evidence="1 2">
    <name type="scientific">Microvirga flocculans</name>
    <dbReference type="NCBI Taxonomy" id="217168"/>
    <lineage>
        <taxon>Bacteria</taxon>
        <taxon>Pseudomonadati</taxon>
        <taxon>Pseudomonadota</taxon>
        <taxon>Alphaproteobacteria</taxon>
        <taxon>Hyphomicrobiales</taxon>
        <taxon>Methylobacteriaceae</taxon>
        <taxon>Microvirga</taxon>
    </lineage>
</organism>
<proteinExistence type="predicted"/>
<name>A0A7W6IIA3_9HYPH</name>
<reference evidence="1 2" key="1">
    <citation type="submission" date="2020-08" db="EMBL/GenBank/DDBJ databases">
        <title>Genomic Encyclopedia of Type Strains, Phase IV (KMG-IV): sequencing the most valuable type-strain genomes for metagenomic binning, comparative biology and taxonomic classification.</title>
        <authorList>
            <person name="Goeker M."/>
        </authorList>
    </citation>
    <scope>NUCLEOTIDE SEQUENCE [LARGE SCALE GENOMIC DNA]</scope>
    <source>
        <strain evidence="1 2">DSM 15743</strain>
    </source>
</reference>